<dbReference type="PROSITE" id="PS00198">
    <property type="entry name" value="4FE4S_FER_1"/>
    <property type="match status" value="1"/>
</dbReference>
<keyword evidence="5" id="KW-0411">Iron-sulfur</keyword>
<protein>
    <submittedName>
        <fullName evidence="7">Probable glycolate oxidase iron-sulfur subunit</fullName>
    </submittedName>
</protein>
<keyword evidence="1" id="KW-0004">4Fe-4S</keyword>
<dbReference type="Pfam" id="PF02754">
    <property type="entry name" value="CCG"/>
    <property type="match status" value="2"/>
</dbReference>
<dbReference type="PROSITE" id="PS51379">
    <property type="entry name" value="4FE4S_FER_2"/>
    <property type="match status" value="1"/>
</dbReference>
<dbReference type="GO" id="GO:0016491">
    <property type="term" value="F:oxidoreductase activity"/>
    <property type="evidence" value="ECO:0007669"/>
    <property type="project" value="UniProtKB-ARBA"/>
</dbReference>
<evidence type="ECO:0000256" key="1">
    <source>
        <dbReference type="ARBA" id="ARBA00022485"/>
    </source>
</evidence>
<feature type="domain" description="4Fe-4S ferredoxin-type" evidence="6">
    <location>
        <begin position="12"/>
        <end position="36"/>
    </location>
</feature>
<dbReference type="InterPro" id="IPR012257">
    <property type="entry name" value="Glc_ox_4Fe-4S"/>
</dbReference>
<accession>A0AA35X7U6</accession>
<dbReference type="SUPFAM" id="SSF46548">
    <property type="entry name" value="alpha-helical ferredoxin"/>
    <property type="match status" value="1"/>
</dbReference>
<keyword evidence="4" id="KW-0408">Iron</keyword>
<name>A0AA35X7U6_GEOBA</name>
<evidence type="ECO:0000256" key="4">
    <source>
        <dbReference type="ARBA" id="ARBA00023004"/>
    </source>
</evidence>
<dbReference type="AlphaFoldDB" id="A0AA35X7U6"/>
<dbReference type="GO" id="GO:0046872">
    <property type="term" value="F:metal ion binding"/>
    <property type="evidence" value="ECO:0007669"/>
    <property type="project" value="UniProtKB-KW"/>
</dbReference>
<keyword evidence="8" id="KW-1185">Reference proteome</keyword>
<evidence type="ECO:0000313" key="7">
    <source>
        <dbReference type="EMBL" id="CAI8048653.1"/>
    </source>
</evidence>
<dbReference type="Proteomes" id="UP001174909">
    <property type="component" value="Unassembled WGS sequence"/>
</dbReference>
<evidence type="ECO:0000256" key="3">
    <source>
        <dbReference type="ARBA" id="ARBA00022737"/>
    </source>
</evidence>
<keyword evidence="3" id="KW-0677">Repeat</keyword>
<dbReference type="PIRSF" id="PIRSF000139">
    <property type="entry name" value="Glc_ox_4Fe-4S"/>
    <property type="match status" value="1"/>
</dbReference>
<dbReference type="EMBL" id="CASHTH010003739">
    <property type="protein sequence ID" value="CAI8048653.1"/>
    <property type="molecule type" value="Genomic_DNA"/>
</dbReference>
<reference evidence="7" key="1">
    <citation type="submission" date="2023-03" db="EMBL/GenBank/DDBJ databases">
        <authorList>
            <person name="Steffen K."/>
            <person name="Cardenas P."/>
        </authorList>
    </citation>
    <scope>NUCLEOTIDE SEQUENCE</scope>
</reference>
<evidence type="ECO:0000259" key="6">
    <source>
        <dbReference type="PROSITE" id="PS51379"/>
    </source>
</evidence>
<sequence>MMVAVADGVLEPEDILEPLDLCLGCRACETACPAGVEFGRLLEAGRAAAGVGQPASRLGGWLRRLFMEHILPSPHRLHRLSNLLRVYQISGVQALVRLSGLLPRLAPRLAVMEALLPAVPPAKARQSLPVETPAHGEERGGVLLLTGCVTPQVLPQVNRATVRVLARNGYRVLANPAQPCCGALQAHANHLGSARRLARLHIAAFEASGADWLVVNAAGCGALMKDYGHLLADDPEFAARAEIFDARVRDISEILAADPLRGPLQPVPLRVAYDDPCHLSHGQKIRQQPRDLLRQVPGLELLEVPESDWCCGSAGTFNLFHPETAEALLDRKMAHLASVRPDVVVSGNPGCLLQLRQGAARHGLTAEILHPIEMLDRAYRT</sequence>
<comment type="caution">
    <text evidence="7">The sequence shown here is derived from an EMBL/GenBank/DDBJ whole genome shotgun (WGS) entry which is preliminary data.</text>
</comment>
<proteinExistence type="predicted"/>
<gene>
    <name evidence="7" type="ORF">GBAR_LOCUS26828</name>
</gene>
<dbReference type="InterPro" id="IPR004017">
    <property type="entry name" value="Cys_rich_dom"/>
</dbReference>
<evidence type="ECO:0000256" key="5">
    <source>
        <dbReference type="ARBA" id="ARBA00023014"/>
    </source>
</evidence>
<keyword evidence="2" id="KW-0479">Metal-binding</keyword>
<dbReference type="InterPro" id="IPR017896">
    <property type="entry name" value="4Fe4S_Fe-S-bd"/>
</dbReference>
<dbReference type="GO" id="GO:0051539">
    <property type="term" value="F:4 iron, 4 sulfur cluster binding"/>
    <property type="evidence" value="ECO:0007669"/>
    <property type="project" value="UniProtKB-KW"/>
</dbReference>
<evidence type="ECO:0000256" key="2">
    <source>
        <dbReference type="ARBA" id="ARBA00022723"/>
    </source>
</evidence>
<dbReference type="PANTHER" id="PTHR32479:SF17">
    <property type="entry name" value="GLYCOLATE OXIDASE IRON-SULFUR SUBUNIT"/>
    <property type="match status" value="1"/>
</dbReference>
<dbReference type="InterPro" id="IPR017900">
    <property type="entry name" value="4Fe4S_Fe_S_CS"/>
</dbReference>
<organism evidence="7 8">
    <name type="scientific">Geodia barretti</name>
    <name type="common">Barrett's horny sponge</name>
    <dbReference type="NCBI Taxonomy" id="519541"/>
    <lineage>
        <taxon>Eukaryota</taxon>
        <taxon>Metazoa</taxon>
        <taxon>Porifera</taxon>
        <taxon>Demospongiae</taxon>
        <taxon>Heteroscleromorpha</taxon>
        <taxon>Tetractinellida</taxon>
        <taxon>Astrophorina</taxon>
        <taxon>Geodiidae</taxon>
        <taxon>Geodia</taxon>
    </lineage>
</organism>
<dbReference type="PANTHER" id="PTHR32479">
    <property type="entry name" value="GLYCOLATE OXIDASE IRON-SULFUR SUBUNIT"/>
    <property type="match status" value="1"/>
</dbReference>
<evidence type="ECO:0000313" key="8">
    <source>
        <dbReference type="Proteomes" id="UP001174909"/>
    </source>
</evidence>